<reference evidence="2 3" key="1">
    <citation type="submission" date="2016-11" db="EMBL/GenBank/DDBJ databases">
        <title>The macronuclear genome of Stentor coeruleus: a giant cell with tiny introns.</title>
        <authorList>
            <person name="Slabodnick M."/>
            <person name="Ruby J.G."/>
            <person name="Reiff S.B."/>
            <person name="Swart E.C."/>
            <person name="Gosai S."/>
            <person name="Prabakaran S."/>
            <person name="Witkowska E."/>
            <person name="Larue G.E."/>
            <person name="Fisher S."/>
            <person name="Freeman R.M."/>
            <person name="Gunawardena J."/>
            <person name="Chu W."/>
            <person name="Stover N.A."/>
            <person name="Gregory B.D."/>
            <person name="Nowacki M."/>
            <person name="Derisi J."/>
            <person name="Roy S.W."/>
            <person name="Marshall W.F."/>
            <person name="Sood P."/>
        </authorList>
    </citation>
    <scope>NUCLEOTIDE SEQUENCE [LARGE SCALE GENOMIC DNA]</scope>
    <source>
        <strain evidence="2">WM001</strain>
    </source>
</reference>
<feature type="transmembrane region" description="Helical" evidence="1">
    <location>
        <begin position="241"/>
        <end position="259"/>
    </location>
</feature>
<feature type="transmembrane region" description="Helical" evidence="1">
    <location>
        <begin position="176"/>
        <end position="201"/>
    </location>
</feature>
<accession>A0A1R2BYR3</accession>
<feature type="transmembrane region" description="Helical" evidence="1">
    <location>
        <begin position="44"/>
        <end position="65"/>
    </location>
</feature>
<feature type="transmembrane region" description="Helical" evidence="1">
    <location>
        <begin position="77"/>
        <end position="95"/>
    </location>
</feature>
<keyword evidence="1" id="KW-0812">Transmembrane</keyword>
<name>A0A1R2BYR3_9CILI</name>
<keyword evidence="3" id="KW-1185">Reference proteome</keyword>
<evidence type="ECO:0000313" key="2">
    <source>
        <dbReference type="EMBL" id="OMJ81851.1"/>
    </source>
</evidence>
<keyword evidence="1" id="KW-0472">Membrane</keyword>
<evidence type="ECO:0000313" key="3">
    <source>
        <dbReference type="Proteomes" id="UP000187209"/>
    </source>
</evidence>
<proteinExistence type="predicted"/>
<feature type="transmembrane region" description="Helical" evidence="1">
    <location>
        <begin position="150"/>
        <end position="170"/>
    </location>
</feature>
<protein>
    <submittedName>
        <fullName evidence="2">Uncharacterized protein</fullName>
    </submittedName>
</protein>
<comment type="caution">
    <text evidence="2">The sequence shown here is derived from an EMBL/GenBank/DDBJ whole genome shotgun (WGS) entry which is preliminary data.</text>
</comment>
<feature type="transmembrane region" description="Helical" evidence="1">
    <location>
        <begin position="115"/>
        <end position="138"/>
    </location>
</feature>
<dbReference type="EMBL" id="MPUH01000364">
    <property type="protein sequence ID" value="OMJ81851.1"/>
    <property type="molecule type" value="Genomic_DNA"/>
</dbReference>
<keyword evidence="1" id="KW-1133">Transmembrane helix</keyword>
<evidence type="ECO:0000256" key="1">
    <source>
        <dbReference type="SAM" id="Phobius"/>
    </source>
</evidence>
<sequence>MKNLLGGLFIFLSSSLLQHALQSPSFLSPYLALLSLLLELLSLYFLPLSIFFLLGSSHILAFSLYQKKNKFKDINNKEAVGNSLITIGCLISIFLCSEQQTFNDPDELNQTINPLYFTWMGISFLLNAGMRSCGFYAGKVLIETSIPSQLISFSFLAAKYLWLCFDLFIQDEHVNYRIIIGSVIVLIVSMLIALSFIKYFLWIYSEILVCTGYYLWLLCYGFPLGISLLHCGYELTQKDCLALLLATIFITLGCYLHTYSVPEKENLQTQDIKDDDEYEEIDTLI</sequence>
<organism evidence="2 3">
    <name type="scientific">Stentor coeruleus</name>
    <dbReference type="NCBI Taxonomy" id="5963"/>
    <lineage>
        <taxon>Eukaryota</taxon>
        <taxon>Sar</taxon>
        <taxon>Alveolata</taxon>
        <taxon>Ciliophora</taxon>
        <taxon>Postciliodesmatophora</taxon>
        <taxon>Heterotrichea</taxon>
        <taxon>Heterotrichida</taxon>
        <taxon>Stentoridae</taxon>
        <taxon>Stentor</taxon>
    </lineage>
</organism>
<feature type="transmembrane region" description="Helical" evidence="1">
    <location>
        <begin position="213"/>
        <end position="235"/>
    </location>
</feature>
<dbReference type="AlphaFoldDB" id="A0A1R2BYR3"/>
<gene>
    <name evidence="2" type="ORF">SteCoe_17617</name>
</gene>
<dbReference type="Proteomes" id="UP000187209">
    <property type="component" value="Unassembled WGS sequence"/>
</dbReference>